<dbReference type="GeneID" id="20713538"/>
<protein>
    <submittedName>
        <fullName evidence="1">Uncharacterized protein</fullName>
    </submittedName>
</protein>
<evidence type="ECO:0000313" key="2">
    <source>
        <dbReference type="Proteomes" id="UP000003786"/>
    </source>
</evidence>
<gene>
    <name evidence="1" type="ORF">TOT_010000647</name>
</gene>
<sequence>MSGTANPTNHSAGSTVNDEYTRQLPLISMVYLMFTQHTSTDKYGYIYVIIRYYSYFVIKYSQVQQSTDLKSMEQHLKVNES</sequence>
<name>J4CCD2_THEOR</name>
<dbReference type="EMBL" id="AP011946">
    <property type="protein sequence ID" value="BAM39187.1"/>
    <property type="molecule type" value="Genomic_DNA"/>
</dbReference>
<dbReference type="AlphaFoldDB" id="J4CCD2"/>
<reference evidence="1 2" key="1">
    <citation type="journal article" date="2012" name="MBio">
        <title>Comparative genome analysis of three eukaryotic parasites with differing abilities to transform leukocytes reveals key mediators of Theileria-induced leukocyte transformation.</title>
        <authorList>
            <person name="Hayashida K."/>
            <person name="Hara Y."/>
            <person name="Abe T."/>
            <person name="Yamasaki C."/>
            <person name="Toyoda A."/>
            <person name="Kosuge T."/>
            <person name="Suzuki Y."/>
            <person name="Sato Y."/>
            <person name="Kawashima S."/>
            <person name="Katayama T."/>
            <person name="Wakaguri H."/>
            <person name="Inoue N."/>
            <person name="Homma K."/>
            <person name="Tada-Umezaki M."/>
            <person name="Yagi Y."/>
            <person name="Fujii Y."/>
            <person name="Habara T."/>
            <person name="Kanehisa M."/>
            <person name="Watanabe H."/>
            <person name="Ito K."/>
            <person name="Gojobori T."/>
            <person name="Sugawara H."/>
            <person name="Imanishi T."/>
            <person name="Weir W."/>
            <person name="Gardner M."/>
            <person name="Pain A."/>
            <person name="Shiels B."/>
            <person name="Hattori M."/>
            <person name="Nene V."/>
            <person name="Sugimoto C."/>
        </authorList>
    </citation>
    <scope>NUCLEOTIDE SEQUENCE [LARGE SCALE GENOMIC DNA]</scope>
    <source>
        <strain evidence="1 2">Shintoku</strain>
    </source>
</reference>
<keyword evidence="2" id="KW-1185">Reference proteome</keyword>
<dbReference type="KEGG" id="tot:TOT_010000647"/>
<evidence type="ECO:0000313" key="1">
    <source>
        <dbReference type="EMBL" id="BAM39187.1"/>
    </source>
</evidence>
<dbReference type="RefSeq" id="XP_009689488.1">
    <property type="nucleotide sequence ID" value="XM_009691193.1"/>
</dbReference>
<dbReference type="Proteomes" id="UP000003786">
    <property type="component" value="Chromosome 1"/>
</dbReference>
<organism evidence="1 2">
    <name type="scientific">Theileria orientalis strain Shintoku</name>
    <dbReference type="NCBI Taxonomy" id="869250"/>
    <lineage>
        <taxon>Eukaryota</taxon>
        <taxon>Sar</taxon>
        <taxon>Alveolata</taxon>
        <taxon>Apicomplexa</taxon>
        <taxon>Aconoidasida</taxon>
        <taxon>Piroplasmida</taxon>
        <taxon>Theileriidae</taxon>
        <taxon>Theileria</taxon>
    </lineage>
</organism>
<proteinExistence type="predicted"/>
<accession>J4CCD2</accession>
<dbReference type="VEuPathDB" id="PiroplasmaDB:TOT_010000647"/>